<evidence type="ECO:0000259" key="4">
    <source>
        <dbReference type="PROSITE" id="PS50987"/>
    </source>
</evidence>
<dbReference type="InterPro" id="IPR001845">
    <property type="entry name" value="HTH_ArsR_DNA-bd_dom"/>
</dbReference>
<keyword evidence="1" id="KW-0805">Transcription regulation</keyword>
<keyword evidence="6" id="KW-1185">Reference proteome</keyword>
<dbReference type="GO" id="GO:0003700">
    <property type="term" value="F:DNA-binding transcription factor activity"/>
    <property type="evidence" value="ECO:0007669"/>
    <property type="project" value="InterPro"/>
</dbReference>
<dbReference type="PANTHER" id="PTHR43132">
    <property type="entry name" value="ARSENICAL RESISTANCE OPERON REPRESSOR ARSR-RELATED"/>
    <property type="match status" value="1"/>
</dbReference>
<dbReference type="SUPFAM" id="SSF46785">
    <property type="entry name" value="Winged helix' DNA-binding domain"/>
    <property type="match status" value="1"/>
</dbReference>
<dbReference type="InterPro" id="IPR051011">
    <property type="entry name" value="Metal_resp_trans_reg"/>
</dbReference>
<keyword evidence="3" id="KW-0804">Transcription</keyword>
<proteinExistence type="predicted"/>
<dbReference type="EMBL" id="FNBX01000009">
    <property type="protein sequence ID" value="SDF63036.1"/>
    <property type="molecule type" value="Genomic_DNA"/>
</dbReference>
<dbReference type="InterPro" id="IPR011991">
    <property type="entry name" value="ArsR-like_HTH"/>
</dbReference>
<dbReference type="PROSITE" id="PS50987">
    <property type="entry name" value="HTH_ARSR_2"/>
    <property type="match status" value="1"/>
</dbReference>
<evidence type="ECO:0000313" key="5">
    <source>
        <dbReference type="EMBL" id="SDF63036.1"/>
    </source>
</evidence>
<dbReference type="OrthoDB" id="5297460at2"/>
<gene>
    <name evidence="5" type="ORF">SAMN05192586_10966</name>
</gene>
<protein>
    <submittedName>
        <fullName evidence="5">DNA-binding transcriptional regulator, ArsR family</fullName>
    </submittedName>
</protein>
<dbReference type="NCBIfam" id="NF033788">
    <property type="entry name" value="HTH_metalloreg"/>
    <property type="match status" value="1"/>
</dbReference>
<evidence type="ECO:0000313" key="6">
    <source>
        <dbReference type="Proteomes" id="UP000199355"/>
    </source>
</evidence>
<accession>A0A1G7MN32</accession>
<dbReference type="InterPro" id="IPR036390">
    <property type="entry name" value="WH_DNA-bd_sf"/>
</dbReference>
<dbReference type="Proteomes" id="UP000199355">
    <property type="component" value="Unassembled WGS sequence"/>
</dbReference>
<feature type="domain" description="HTH arsR-type" evidence="4">
    <location>
        <begin position="1"/>
        <end position="95"/>
    </location>
</feature>
<dbReference type="STRING" id="571438.SAMN05192586_10966"/>
<dbReference type="AlphaFoldDB" id="A0A1G7MN32"/>
<dbReference type="Pfam" id="PF12840">
    <property type="entry name" value="HTH_20"/>
    <property type="match status" value="1"/>
</dbReference>
<dbReference type="CDD" id="cd00090">
    <property type="entry name" value="HTH_ARSR"/>
    <property type="match status" value="1"/>
</dbReference>
<evidence type="ECO:0000256" key="3">
    <source>
        <dbReference type="ARBA" id="ARBA00023163"/>
    </source>
</evidence>
<evidence type="ECO:0000256" key="1">
    <source>
        <dbReference type="ARBA" id="ARBA00023015"/>
    </source>
</evidence>
<sequence>MTSQQAIDVFNALASDVRLPLFRLLVRHAPEGLVAGEIAAHLGQTHTNLSFHLKELVHVGLITREKEGRCVRYRADIPLMLETVAYLTDQCCAGHPELCRRFRAASPVPQGVLPDLPGVNGQG</sequence>
<reference evidence="6" key="1">
    <citation type="submission" date="2016-10" db="EMBL/GenBank/DDBJ databases">
        <authorList>
            <person name="Varghese N."/>
            <person name="Submissions S."/>
        </authorList>
    </citation>
    <scope>NUCLEOTIDE SEQUENCE [LARGE SCALE GENOMIC DNA]</scope>
    <source>
        <strain evidence="6">KHC7</strain>
    </source>
</reference>
<dbReference type="PANTHER" id="PTHR43132:SF2">
    <property type="entry name" value="ARSENICAL RESISTANCE OPERON REPRESSOR ARSR-RELATED"/>
    <property type="match status" value="1"/>
</dbReference>
<organism evidence="5 6">
    <name type="scientific">Desulfovibrio legallii</name>
    <dbReference type="NCBI Taxonomy" id="571438"/>
    <lineage>
        <taxon>Bacteria</taxon>
        <taxon>Pseudomonadati</taxon>
        <taxon>Thermodesulfobacteriota</taxon>
        <taxon>Desulfovibrionia</taxon>
        <taxon>Desulfovibrionales</taxon>
        <taxon>Desulfovibrionaceae</taxon>
        <taxon>Desulfovibrio</taxon>
    </lineage>
</organism>
<dbReference type="PRINTS" id="PR00778">
    <property type="entry name" value="HTHARSR"/>
</dbReference>
<dbReference type="Gene3D" id="1.10.10.10">
    <property type="entry name" value="Winged helix-like DNA-binding domain superfamily/Winged helix DNA-binding domain"/>
    <property type="match status" value="1"/>
</dbReference>
<keyword evidence="2 5" id="KW-0238">DNA-binding</keyword>
<evidence type="ECO:0000256" key="2">
    <source>
        <dbReference type="ARBA" id="ARBA00023125"/>
    </source>
</evidence>
<name>A0A1G7MN32_9BACT</name>
<dbReference type="RefSeq" id="WP_092153693.1">
    <property type="nucleotide sequence ID" value="NZ_FNBX01000009.1"/>
</dbReference>
<dbReference type="InterPro" id="IPR036388">
    <property type="entry name" value="WH-like_DNA-bd_sf"/>
</dbReference>
<dbReference type="SMART" id="SM00418">
    <property type="entry name" value="HTH_ARSR"/>
    <property type="match status" value="1"/>
</dbReference>
<dbReference type="GO" id="GO:0003677">
    <property type="term" value="F:DNA binding"/>
    <property type="evidence" value="ECO:0007669"/>
    <property type="project" value="UniProtKB-KW"/>
</dbReference>